<accession>A0ACD3B0S3</accession>
<evidence type="ECO:0000313" key="2">
    <source>
        <dbReference type="Proteomes" id="UP000308600"/>
    </source>
</evidence>
<name>A0ACD3B0S3_9AGAR</name>
<keyword evidence="2" id="KW-1185">Reference proteome</keyword>
<dbReference type="EMBL" id="ML208296">
    <property type="protein sequence ID" value="TFK71574.1"/>
    <property type="molecule type" value="Genomic_DNA"/>
</dbReference>
<proteinExistence type="predicted"/>
<sequence length="271" mass="30330">MSTGLALFQQAENFYSKGQVDNTFEFYQRCIKKVIKNEIVIAKLPALVPNQAPLELLGYVWMNFNGFFRDPKMNYTQETAPEAFKLLHSFCASSGRDHSRFRGTQGQILLKAMQIAAGLTLGLLAWDKSDRATAAKRYQEALGVAATHPPFDQVLPRAKHLDLWISTEVQQIKDNLNILIQKDDENARFLKGAGLGGGELRKEVLELPQARYSASGEVILEETIISATDACARCGMRASKLPRCSRCQRVAYCDGQCQKLDWKAHKVVCKT</sequence>
<evidence type="ECO:0000313" key="1">
    <source>
        <dbReference type="EMBL" id="TFK71574.1"/>
    </source>
</evidence>
<gene>
    <name evidence="1" type="ORF">BDN72DRAFT_887621</name>
</gene>
<protein>
    <submittedName>
        <fullName evidence="1">Uncharacterized protein</fullName>
    </submittedName>
</protein>
<organism evidence="1 2">
    <name type="scientific">Pluteus cervinus</name>
    <dbReference type="NCBI Taxonomy" id="181527"/>
    <lineage>
        <taxon>Eukaryota</taxon>
        <taxon>Fungi</taxon>
        <taxon>Dikarya</taxon>
        <taxon>Basidiomycota</taxon>
        <taxon>Agaricomycotina</taxon>
        <taxon>Agaricomycetes</taxon>
        <taxon>Agaricomycetidae</taxon>
        <taxon>Agaricales</taxon>
        <taxon>Pluteineae</taxon>
        <taxon>Pluteaceae</taxon>
        <taxon>Pluteus</taxon>
    </lineage>
</organism>
<reference evidence="1 2" key="1">
    <citation type="journal article" date="2019" name="Nat. Ecol. Evol.">
        <title>Megaphylogeny resolves global patterns of mushroom evolution.</title>
        <authorList>
            <person name="Varga T."/>
            <person name="Krizsan K."/>
            <person name="Foldi C."/>
            <person name="Dima B."/>
            <person name="Sanchez-Garcia M."/>
            <person name="Sanchez-Ramirez S."/>
            <person name="Szollosi G.J."/>
            <person name="Szarkandi J.G."/>
            <person name="Papp V."/>
            <person name="Albert L."/>
            <person name="Andreopoulos W."/>
            <person name="Angelini C."/>
            <person name="Antonin V."/>
            <person name="Barry K.W."/>
            <person name="Bougher N.L."/>
            <person name="Buchanan P."/>
            <person name="Buyck B."/>
            <person name="Bense V."/>
            <person name="Catcheside P."/>
            <person name="Chovatia M."/>
            <person name="Cooper J."/>
            <person name="Damon W."/>
            <person name="Desjardin D."/>
            <person name="Finy P."/>
            <person name="Geml J."/>
            <person name="Haridas S."/>
            <person name="Hughes K."/>
            <person name="Justo A."/>
            <person name="Karasinski D."/>
            <person name="Kautmanova I."/>
            <person name="Kiss B."/>
            <person name="Kocsube S."/>
            <person name="Kotiranta H."/>
            <person name="LaButti K.M."/>
            <person name="Lechner B.E."/>
            <person name="Liimatainen K."/>
            <person name="Lipzen A."/>
            <person name="Lukacs Z."/>
            <person name="Mihaltcheva S."/>
            <person name="Morgado L.N."/>
            <person name="Niskanen T."/>
            <person name="Noordeloos M.E."/>
            <person name="Ohm R.A."/>
            <person name="Ortiz-Santana B."/>
            <person name="Ovrebo C."/>
            <person name="Racz N."/>
            <person name="Riley R."/>
            <person name="Savchenko A."/>
            <person name="Shiryaev A."/>
            <person name="Soop K."/>
            <person name="Spirin V."/>
            <person name="Szebenyi C."/>
            <person name="Tomsovsky M."/>
            <person name="Tulloss R.E."/>
            <person name="Uehling J."/>
            <person name="Grigoriev I.V."/>
            <person name="Vagvolgyi C."/>
            <person name="Papp T."/>
            <person name="Martin F.M."/>
            <person name="Miettinen O."/>
            <person name="Hibbett D.S."/>
            <person name="Nagy L.G."/>
        </authorList>
    </citation>
    <scope>NUCLEOTIDE SEQUENCE [LARGE SCALE GENOMIC DNA]</scope>
    <source>
        <strain evidence="1 2">NL-1719</strain>
    </source>
</reference>
<dbReference type="Proteomes" id="UP000308600">
    <property type="component" value="Unassembled WGS sequence"/>
</dbReference>